<evidence type="ECO:0000256" key="4">
    <source>
        <dbReference type="ARBA" id="ARBA00023002"/>
    </source>
</evidence>
<keyword evidence="4" id="KW-0560">Oxidoreductase</keyword>
<dbReference type="EMBL" id="JAGTXO010000070">
    <property type="protein sequence ID" value="KAG8457420.1"/>
    <property type="molecule type" value="Genomic_DNA"/>
</dbReference>
<sequence>MAVGVLLQTVHVRAGVRSASLASLRPFAHNDMINLDYPGLRLVWQSARSGAPIFAVDDFLSRSECDRALAKCAGAWVASAPGANPPASTIRTSQNVVLAKSETPAIQARIAELVGRPRACFAPLKIVRYERGQQFSPHLDTAGLSEEARALEWHAPPRRALANLNVELTVFVYLNSAREGGETAFYDDFPDGAETVRLAPRRGMAVVFFVTPQREIERCGWCHGGASSFAFRDMLHAGLPAVDTKHLLAQWVWSADMDRDPRTPSADNAPMLLGGEPL</sequence>
<dbReference type="PROSITE" id="PS51471">
    <property type="entry name" value="FE2OG_OXY"/>
    <property type="match status" value="1"/>
</dbReference>
<evidence type="ECO:0000256" key="2">
    <source>
        <dbReference type="ARBA" id="ARBA00022723"/>
    </source>
</evidence>
<name>A0A8J5X8L8_DIALT</name>
<dbReference type="InterPro" id="IPR045054">
    <property type="entry name" value="P4HA-like"/>
</dbReference>
<evidence type="ECO:0000256" key="1">
    <source>
        <dbReference type="ARBA" id="ARBA00001961"/>
    </source>
</evidence>
<keyword evidence="2" id="KW-0479">Metal-binding</keyword>
<keyword evidence="5" id="KW-0408">Iron</keyword>
<dbReference type="Pfam" id="PF13640">
    <property type="entry name" value="2OG-FeII_Oxy_3"/>
    <property type="match status" value="1"/>
</dbReference>
<evidence type="ECO:0000256" key="3">
    <source>
        <dbReference type="ARBA" id="ARBA00022964"/>
    </source>
</evidence>
<evidence type="ECO:0000256" key="6">
    <source>
        <dbReference type="SAM" id="MobiDB-lite"/>
    </source>
</evidence>
<evidence type="ECO:0000313" key="9">
    <source>
        <dbReference type="Proteomes" id="UP000751190"/>
    </source>
</evidence>
<dbReference type="InterPro" id="IPR006620">
    <property type="entry name" value="Pro_4_hyd_alph"/>
</dbReference>
<feature type="region of interest" description="Disordered" evidence="6">
    <location>
        <begin position="259"/>
        <end position="278"/>
    </location>
</feature>
<accession>A0A8J5X8L8</accession>
<organism evidence="8 9">
    <name type="scientific">Diacronema lutheri</name>
    <name type="common">Unicellular marine alga</name>
    <name type="synonym">Monochrysis lutheri</name>
    <dbReference type="NCBI Taxonomy" id="2081491"/>
    <lineage>
        <taxon>Eukaryota</taxon>
        <taxon>Haptista</taxon>
        <taxon>Haptophyta</taxon>
        <taxon>Pavlovophyceae</taxon>
        <taxon>Pavlovales</taxon>
        <taxon>Pavlovaceae</taxon>
        <taxon>Diacronema</taxon>
    </lineage>
</organism>
<dbReference type="InterPro" id="IPR044862">
    <property type="entry name" value="Pro_4_hyd_alph_FE2OG_OXY"/>
</dbReference>
<dbReference type="GO" id="GO:0031418">
    <property type="term" value="F:L-ascorbic acid binding"/>
    <property type="evidence" value="ECO:0007669"/>
    <property type="project" value="InterPro"/>
</dbReference>
<dbReference type="GO" id="GO:0005783">
    <property type="term" value="C:endoplasmic reticulum"/>
    <property type="evidence" value="ECO:0007669"/>
    <property type="project" value="TreeGrafter"/>
</dbReference>
<dbReference type="OrthoDB" id="407973at2759"/>
<proteinExistence type="predicted"/>
<keyword evidence="3" id="KW-0223">Dioxygenase</keyword>
<dbReference type="GO" id="GO:0005506">
    <property type="term" value="F:iron ion binding"/>
    <property type="evidence" value="ECO:0007669"/>
    <property type="project" value="InterPro"/>
</dbReference>
<dbReference type="AlphaFoldDB" id="A0A8J5X8L8"/>
<feature type="domain" description="Fe2OG dioxygenase" evidence="7">
    <location>
        <begin position="120"/>
        <end position="275"/>
    </location>
</feature>
<comment type="caution">
    <text evidence="8">The sequence shown here is derived from an EMBL/GenBank/DDBJ whole genome shotgun (WGS) entry which is preliminary data.</text>
</comment>
<dbReference type="PANTHER" id="PTHR10869:SF246">
    <property type="entry name" value="TRANSMEMBRANE PROLYL 4-HYDROXYLASE"/>
    <property type="match status" value="1"/>
</dbReference>
<evidence type="ECO:0000313" key="8">
    <source>
        <dbReference type="EMBL" id="KAG8457420.1"/>
    </source>
</evidence>
<dbReference type="GO" id="GO:0004656">
    <property type="term" value="F:procollagen-proline 4-dioxygenase activity"/>
    <property type="evidence" value="ECO:0007669"/>
    <property type="project" value="TreeGrafter"/>
</dbReference>
<evidence type="ECO:0000256" key="5">
    <source>
        <dbReference type="ARBA" id="ARBA00023004"/>
    </source>
</evidence>
<dbReference type="InterPro" id="IPR005123">
    <property type="entry name" value="Oxoglu/Fe-dep_dioxygenase_dom"/>
</dbReference>
<dbReference type="Gene3D" id="2.60.120.620">
    <property type="entry name" value="q2cbj1_9rhob like domain"/>
    <property type="match status" value="1"/>
</dbReference>
<reference evidence="8" key="1">
    <citation type="submission" date="2021-05" db="EMBL/GenBank/DDBJ databases">
        <title>The genome of the haptophyte Pavlova lutheri (Diacronema luteri, Pavlovales) - a model for lipid biosynthesis in eukaryotic algae.</title>
        <authorList>
            <person name="Hulatt C.J."/>
            <person name="Posewitz M.C."/>
        </authorList>
    </citation>
    <scope>NUCLEOTIDE SEQUENCE</scope>
    <source>
        <strain evidence="8">NIVA-4/92</strain>
    </source>
</reference>
<evidence type="ECO:0000259" key="7">
    <source>
        <dbReference type="PROSITE" id="PS51471"/>
    </source>
</evidence>
<dbReference type="OMA" id="GTHWHAS"/>
<protein>
    <recommendedName>
        <fullName evidence="7">Fe2OG dioxygenase domain-containing protein</fullName>
    </recommendedName>
</protein>
<dbReference type="Proteomes" id="UP000751190">
    <property type="component" value="Unassembled WGS sequence"/>
</dbReference>
<dbReference type="SMART" id="SM00702">
    <property type="entry name" value="P4Hc"/>
    <property type="match status" value="1"/>
</dbReference>
<dbReference type="PANTHER" id="PTHR10869">
    <property type="entry name" value="PROLYL 4-HYDROXYLASE ALPHA SUBUNIT"/>
    <property type="match status" value="1"/>
</dbReference>
<keyword evidence="9" id="KW-1185">Reference proteome</keyword>
<comment type="cofactor">
    <cofactor evidence="1">
        <name>L-ascorbate</name>
        <dbReference type="ChEBI" id="CHEBI:38290"/>
    </cofactor>
</comment>
<gene>
    <name evidence="8" type="ORF">KFE25_011275</name>
</gene>